<keyword evidence="3" id="KW-0203">Cytokinin biosynthesis</keyword>
<dbReference type="PANTHER" id="PTHR11088:SF74">
    <property type="entry name" value="ADENYLATE ISOPENTENYLTRANSFERASE 5, CHLOROPLASTIC"/>
    <property type="match status" value="1"/>
</dbReference>
<evidence type="ECO:0000256" key="5">
    <source>
        <dbReference type="ARBA" id="ARBA00022840"/>
    </source>
</evidence>
<dbReference type="InterPro" id="IPR039657">
    <property type="entry name" value="Dimethylallyltransferase"/>
</dbReference>
<evidence type="ECO:0000313" key="7">
    <source>
        <dbReference type="EMBL" id="KAK6146104.1"/>
    </source>
</evidence>
<evidence type="ECO:0000256" key="6">
    <source>
        <dbReference type="SAM" id="Phobius"/>
    </source>
</evidence>
<comment type="caution">
    <text evidence="7">The sequence shown here is derived from an EMBL/GenBank/DDBJ whole genome shotgun (WGS) entry which is preliminary data.</text>
</comment>
<evidence type="ECO:0000256" key="3">
    <source>
        <dbReference type="ARBA" id="ARBA00022712"/>
    </source>
</evidence>
<feature type="transmembrane region" description="Helical" evidence="6">
    <location>
        <begin position="288"/>
        <end position="311"/>
    </location>
</feature>
<protein>
    <recommendedName>
        <fullName evidence="9">Adenylate isopentenyltransferase</fullName>
    </recommendedName>
</protein>
<organism evidence="7 8">
    <name type="scientific">Rehmannia glutinosa</name>
    <name type="common">Chinese foxglove</name>
    <dbReference type="NCBI Taxonomy" id="99300"/>
    <lineage>
        <taxon>Eukaryota</taxon>
        <taxon>Viridiplantae</taxon>
        <taxon>Streptophyta</taxon>
        <taxon>Embryophyta</taxon>
        <taxon>Tracheophyta</taxon>
        <taxon>Spermatophyta</taxon>
        <taxon>Magnoliopsida</taxon>
        <taxon>eudicotyledons</taxon>
        <taxon>Gunneridae</taxon>
        <taxon>Pentapetalae</taxon>
        <taxon>asterids</taxon>
        <taxon>lamiids</taxon>
        <taxon>Lamiales</taxon>
        <taxon>Orobanchaceae</taxon>
        <taxon>Rehmannieae</taxon>
        <taxon>Rehmannia</taxon>
    </lineage>
</organism>
<reference evidence="7 8" key="1">
    <citation type="journal article" date="2021" name="Comput. Struct. Biotechnol. J.">
        <title>De novo genome assembly of the potent medicinal plant Rehmannia glutinosa using nanopore technology.</title>
        <authorList>
            <person name="Ma L."/>
            <person name="Dong C."/>
            <person name="Song C."/>
            <person name="Wang X."/>
            <person name="Zheng X."/>
            <person name="Niu Y."/>
            <person name="Chen S."/>
            <person name="Feng W."/>
        </authorList>
    </citation>
    <scope>NUCLEOTIDE SEQUENCE [LARGE SCALE GENOMIC DNA]</scope>
    <source>
        <strain evidence="7">DH-2019</strain>
    </source>
</reference>
<accession>A0ABR0WJ34</accession>
<evidence type="ECO:0008006" key="9">
    <source>
        <dbReference type="Google" id="ProtNLM"/>
    </source>
</evidence>
<keyword evidence="2" id="KW-0808">Transferase</keyword>
<keyword evidence="4" id="KW-0547">Nucleotide-binding</keyword>
<dbReference type="Gene3D" id="1.10.287.890">
    <property type="entry name" value="Crystal structure of tRNA isopentenylpyrophosphate transferase (bh2366) domain"/>
    <property type="match status" value="1"/>
</dbReference>
<proteinExistence type="inferred from homology"/>
<dbReference type="EMBL" id="JABTTQ020000011">
    <property type="protein sequence ID" value="KAK6146104.1"/>
    <property type="molecule type" value="Genomic_DNA"/>
</dbReference>
<keyword evidence="5" id="KW-0067">ATP-binding</keyword>
<dbReference type="SUPFAM" id="SSF52540">
    <property type="entry name" value="P-loop containing nucleoside triphosphate hydrolases"/>
    <property type="match status" value="1"/>
</dbReference>
<comment type="similarity">
    <text evidence="1">Belongs to the IPP transferase family.</text>
</comment>
<dbReference type="InterPro" id="IPR027417">
    <property type="entry name" value="P-loop_NTPase"/>
</dbReference>
<gene>
    <name evidence="7" type="ORF">DH2020_019973</name>
</gene>
<dbReference type="Gene3D" id="3.40.50.300">
    <property type="entry name" value="P-loop containing nucleotide triphosphate hydrolases"/>
    <property type="match status" value="1"/>
</dbReference>
<keyword evidence="6" id="KW-1133">Transmembrane helix</keyword>
<sequence>MGATGAGKSRLAIDLAIHFDGQIINSDKIQVYKGLDIITNKVTNEERRGVPHHMLGIIDPDEDFTAEDFVYHASLATDDIIKRSQLPIIAGGSNSFIQALVYDAEFRSKYECCFLWVDVSMPVLHSFVGKRVDQMVEGGLVAEAREFFEPGGDYSHGIRRAIGVPELDEFFKHERIVDGETRAKLLKEAIDEIKENTCMLCCRQFKKILKMAEQLQWRIHRLDATEAFMKCGTGDAAEAWKRSVVGPSTRIVSNFVGRGDKIDPKSALSVPPQLQPNAISFANAITSVGFYLFLCKSIILCSFSFILYFILLNS</sequence>
<evidence type="ECO:0000256" key="4">
    <source>
        <dbReference type="ARBA" id="ARBA00022741"/>
    </source>
</evidence>
<name>A0ABR0WJ34_REHGL</name>
<keyword evidence="6" id="KW-0472">Membrane</keyword>
<keyword evidence="6" id="KW-0812">Transmembrane</keyword>
<keyword evidence="8" id="KW-1185">Reference proteome</keyword>
<dbReference type="Pfam" id="PF01715">
    <property type="entry name" value="IPPT"/>
    <property type="match status" value="2"/>
</dbReference>
<evidence type="ECO:0000256" key="1">
    <source>
        <dbReference type="ARBA" id="ARBA00005842"/>
    </source>
</evidence>
<evidence type="ECO:0000256" key="2">
    <source>
        <dbReference type="ARBA" id="ARBA00022679"/>
    </source>
</evidence>
<dbReference type="PANTHER" id="PTHR11088">
    <property type="entry name" value="TRNA DIMETHYLALLYLTRANSFERASE"/>
    <property type="match status" value="1"/>
</dbReference>
<evidence type="ECO:0000313" key="8">
    <source>
        <dbReference type="Proteomes" id="UP001318860"/>
    </source>
</evidence>
<dbReference type="Proteomes" id="UP001318860">
    <property type="component" value="Unassembled WGS sequence"/>
</dbReference>